<comment type="caution">
    <text evidence="3">The sequence shown here is derived from an EMBL/GenBank/DDBJ whole genome shotgun (WGS) entry which is preliminary data.</text>
</comment>
<evidence type="ECO:0000313" key="4">
    <source>
        <dbReference type="Proteomes" id="UP001339911"/>
    </source>
</evidence>
<dbReference type="InterPro" id="IPR000835">
    <property type="entry name" value="HTH_MarR-typ"/>
</dbReference>
<dbReference type="EMBL" id="JAZGQL010000006">
    <property type="protein sequence ID" value="MEE6307054.1"/>
    <property type="molecule type" value="Genomic_DNA"/>
</dbReference>
<name>A0ABU7SAU2_9ACTN</name>
<dbReference type="Proteomes" id="UP001339911">
    <property type="component" value="Unassembled WGS sequence"/>
</dbReference>
<feature type="compositionally biased region" description="Basic and acidic residues" evidence="1">
    <location>
        <begin position="1"/>
        <end position="10"/>
    </location>
</feature>
<protein>
    <submittedName>
        <fullName evidence="3">MarR family winged helix-turn-helix transcriptional regulator</fullName>
    </submittedName>
</protein>
<dbReference type="RefSeq" id="WP_331207386.1">
    <property type="nucleotide sequence ID" value="NZ_JAZGQL010000006.1"/>
</dbReference>
<sequence length="166" mass="18655">MQSPTGERRQVGGPPDLTPPARLASLPSWLLTQTARHAHRLVTEGFAEIDSRGYHYRLLLTLAEVGPTSQADLGRRSGIHLSDVVAAVNDLTDRQFVERSPDPTDRRRNVITLTPAGRRQLRRLDQRLTRIQDDLLAPLAPVERDQLTRLLTRLLEHHRSSPAADD</sequence>
<dbReference type="SMART" id="SM00347">
    <property type="entry name" value="HTH_MARR"/>
    <property type="match status" value="1"/>
</dbReference>
<dbReference type="Gene3D" id="1.10.10.10">
    <property type="entry name" value="Winged helix-like DNA-binding domain superfamily/Winged helix DNA-binding domain"/>
    <property type="match status" value="1"/>
</dbReference>
<dbReference type="PROSITE" id="PS50995">
    <property type="entry name" value="HTH_MARR_2"/>
    <property type="match status" value="1"/>
</dbReference>
<gene>
    <name evidence="3" type="ORF">V1634_09485</name>
</gene>
<dbReference type="InterPro" id="IPR036388">
    <property type="entry name" value="WH-like_DNA-bd_sf"/>
</dbReference>
<keyword evidence="4" id="KW-1185">Reference proteome</keyword>
<dbReference type="PANTHER" id="PTHR33164:SF43">
    <property type="entry name" value="HTH-TYPE TRANSCRIPTIONAL REPRESSOR YETL"/>
    <property type="match status" value="1"/>
</dbReference>
<reference evidence="3 4" key="1">
    <citation type="submission" date="2024-01" db="EMBL/GenBank/DDBJ databases">
        <title>Genome insights into Plantactinospora veratri sp. nov.</title>
        <authorList>
            <person name="Wang L."/>
        </authorList>
    </citation>
    <scope>NUCLEOTIDE SEQUENCE [LARGE SCALE GENOMIC DNA]</scope>
    <source>
        <strain evidence="3 4">NEAU-FHS4</strain>
    </source>
</reference>
<dbReference type="InterPro" id="IPR039422">
    <property type="entry name" value="MarR/SlyA-like"/>
</dbReference>
<evidence type="ECO:0000313" key="3">
    <source>
        <dbReference type="EMBL" id="MEE6307054.1"/>
    </source>
</evidence>
<dbReference type="Pfam" id="PF12802">
    <property type="entry name" value="MarR_2"/>
    <property type="match status" value="1"/>
</dbReference>
<dbReference type="SUPFAM" id="SSF46785">
    <property type="entry name" value="Winged helix' DNA-binding domain"/>
    <property type="match status" value="1"/>
</dbReference>
<accession>A0ABU7SAU2</accession>
<evidence type="ECO:0000256" key="1">
    <source>
        <dbReference type="SAM" id="MobiDB-lite"/>
    </source>
</evidence>
<feature type="domain" description="HTH marR-type" evidence="2">
    <location>
        <begin position="24"/>
        <end position="156"/>
    </location>
</feature>
<dbReference type="PANTHER" id="PTHR33164">
    <property type="entry name" value="TRANSCRIPTIONAL REGULATOR, MARR FAMILY"/>
    <property type="match status" value="1"/>
</dbReference>
<dbReference type="InterPro" id="IPR036390">
    <property type="entry name" value="WH_DNA-bd_sf"/>
</dbReference>
<feature type="region of interest" description="Disordered" evidence="1">
    <location>
        <begin position="1"/>
        <end position="22"/>
    </location>
</feature>
<evidence type="ECO:0000259" key="2">
    <source>
        <dbReference type="PROSITE" id="PS50995"/>
    </source>
</evidence>
<proteinExistence type="predicted"/>
<organism evidence="3 4">
    <name type="scientific">Plantactinospora veratri</name>
    <dbReference type="NCBI Taxonomy" id="1436122"/>
    <lineage>
        <taxon>Bacteria</taxon>
        <taxon>Bacillati</taxon>
        <taxon>Actinomycetota</taxon>
        <taxon>Actinomycetes</taxon>
        <taxon>Micromonosporales</taxon>
        <taxon>Micromonosporaceae</taxon>
        <taxon>Plantactinospora</taxon>
    </lineage>
</organism>